<feature type="compositionally biased region" description="Basic and acidic residues" evidence="1">
    <location>
        <begin position="1"/>
        <end position="21"/>
    </location>
</feature>
<accession>A0A9X2L0Z1</accession>
<dbReference type="RefSeq" id="WP_255132310.1">
    <property type="nucleotide sequence ID" value="NZ_JANDBC010000001.1"/>
</dbReference>
<comment type="caution">
    <text evidence="3">The sequence shown here is derived from an EMBL/GenBank/DDBJ whole genome shotgun (WGS) entry which is preliminary data.</text>
</comment>
<feature type="transmembrane region" description="Helical" evidence="2">
    <location>
        <begin position="56"/>
        <end position="75"/>
    </location>
</feature>
<evidence type="ECO:0000256" key="2">
    <source>
        <dbReference type="SAM" id="Phobius"/>
    </source>
</evidence>
<sequence>MGKKEDNKTRSFTNDLDRNFDDDHDPDFDLDEYIRRQSQPTAQMPLQEEAKDPDRYLFKNGVLIFIVFAAAFLWFNSWSDAESWSSIFGGNDQAAEVTAGVPGLDQPEISIPEPPQVPSAPGVEAPPAPPASSLDMTITEYLSVLQDRGYLGDEISGFSARQLYDANVPVSYLDELQNAGFLENLSFVYITNYFQNQIPLTYLESLHDAGVYEELSFVDVTAFYNDNIPTEYLVTLNEAGYLEDLSFVYVTNFYNAGVTVEFLDQLKEQGLYEDLNFLDIVDLYQRENSDG</sequence>
<evidence type="ECO:0000313" key="3">
    <source>
        <dbReference type="EMBL" id="MCP9290333.1"/>
    </source>
</evidence>
<feature type="region of interest" description="Disordered" evidence="1">
    <location>
        <begin position="1"/>
        <end position="29"/>
    </location>
</feature>
<reference evidence="3" key="1">
    <citation type="submission" date="2022-06" db="EMBL/GenBank/DDBJ databases">
        <title>Gracilimonas sp. CAU 1638 isolated from sea sediment.</title>
        <authorList>
            <person name="Kim W."/>
        </authorList>
    </citation>
    <scope>NUCLEOTIDE SEQUENCE</scope>
    <source>
        <strain evidence="3">CAU 1638</strain>
    </source>
</reference>
<name>A0A9X2L0Z1_9BACT</name>
<evidence type="ECO:0000313" key="4">
    <source>
        <dbReference type="Proteomes" id="UP001139125"/>
    </source>
</evidence>
<gene>
    <name evidence="3" type="ORF">NM125_01920</name>
</gene>
<organism evidence="3 4">
    <name type="scientific">Gracilimonas sediminicola</name>
    <dbReference type="NCBI Taxonomy" id="2952158"/>
    <lineage>
        <taxon>Bacteria</taxon>
        <taxon>Pseudomonadati</taxon>
        <taxon>Balneolota</taxon>
        <taxon>Balneolia</taxon>
        <taxon>Balneolales</taxon>
        <taxon>Balneolaceae</taxon>
        <taxon>Gracilimonas</taxon>
    </lineage>
</organism>
<keyword evidence="2" id="KW-1133">Transmembrane helix</keyword>
<proteinExistence type="predicted"/>
<feature type="compositionally biased region" description="Pro residues" evidence="1">
    <location>
        <begin position="112"/>
        <end position="129"/>
    </location>
</feature>
<evidence type="ECO:0000256" key="1">
    <source>
        <dbReference type="SAM" id="MobiDB-lite"/>
    </source>
</evidence>
<protein>
    <submittedName>
        <fullName evidence="3">Uncharacterized protein</fullName>
    </submittedName>
</protein>
<dbReference type="EMBL" id="JANDBC010000001">
    <property type="protein sequence ID" value="MCP9290333.1"/>
    <property type="molecule type" value="Genomic_DNA"/>
</dbReference>
<keyword evidence="4" id="KW-1185">Reference proteome</keyword>
<keyword evidence="2" id="KW-0472">Membrane</keyword>
<dbReference type="AlphaFoldDB" id="A0A9X2L0Z1"/>
<dbReference type="Proteomes" id="UP001139125">
    <property type="component" value="Unassembled WGS sequence"/>
</dbReference>
<keyword evidence="2" id="KW-0812">Transmembrane</keyword>
<feature type="region of interest" description="Disordered" evidence="1">
    <location>
        <begin position="110"/>
        <end position="129"/>
    </location>
</feature>